<dbReference type="SUPFAM" id="SSF52980">
    <property type="entry name" value="Restriction endonuclease-like"/>
    <property type="match status" value="1"/>
</dbReference>
<dbReference type="PANTHER" id="PTHR46609:SF6">
    <property type="entry name" value="EXONUCLEASE, PHAGE-TYPE_RECB, C-TERMINAL DOMAIN-CONTAINING PROTEIN-RELATED"/>
    <property type="match status" value="1"/>
</dbReference>
<gene>
    <name evidence="2" type="ORF">EU555_18185</name>
</gene>
<dbReference type="PANTHER" id="PTHR46609">
    <property type="entry name" value="EXONUCLEASE, PHAGE-TYPE/RECB, C-TERMINAL DOMAIN-CONTAINING PROTEIN"/>
    <property type="match status" value="1"/>
</dbReference>
<name>A0A4Z0NN64_9HYPH</name>
<comment type="caution">
    <text evidence="2">The sequence shown here is derived from an EMBL/GenBank/DDBJ whole genome shotgun (WGS) entry which is preliminary data.</text>
</comment>
<evidence type="ECO:0000259" key="1">
    <source>
        <dbReference type="Pfam" id="PF09588"/>
    </source>
</evidence>
<keyword evidence="2" id="KW-0378">Hydrolase</keyword>
<evidence type="ECO:0000313" key="3">
    <source>
        <dbReference type="Proteomes" id="UP000297535"/>
    </source>
</evidence>
<dbReference type="Pfam" id="PF09588">
    <property type="entry name" value="YqaJ"/>
    <property type="match status" value="1"/>
</dbReference>
<keyword evidence="3" id="KW-1185">Reference proteome</keyword>
<dbReference type="CDD" id="cd22343">
    <property type="entry name" value="PDDEXK_lambda_exonuclease-like"/>
    <property type="match status" value="1"/>
</dbReference>
<dbReference type="InterPro" id="IPR011335">
    <property type="entry name" value="Restrct_endonuc-II-like"/>
</dbReference>
<reference evidence="2 3" key="1">
    <citation type="submission" date="2019-04" db="EMBL/GenBank/DDBJ databases">
        <authorList>
            <person name="Feng G."/>
            <person name="Zhu H."/>
        </authorList>
    </citation>
    <scope>NUCLEOTIDE SEQUENCE [LARGE SCALE GENOMIC DNA]</scope>
    <source>
        <strain evidence="2 3">6HR-1</strain>
    </source>
</reference>
<evidence type="ECO:0000313" key="2">
    <source>
        <dbReference type="EMBL" id="TGD98076.1"/>
    </source>
</evidence>
<dbReference type="InterPro" id="IPR051703">
    <property type="entry name" value="NF-kappa-B_Signaling_Reg"/>
</dbReference>
<organism evidence="2 3">
    <name type="scientific">Methylobacterium nonmethylotrophicum</name>
    <dbReference type="NCBI Taxonomy" id="1141884"/>
    <lineage>
        <taxon>Bacteria</taxon>
        <taxon>Pseudomonadati</taxon>
        <taxon>Pseudomonadota</taxon>
        <taxon>Alphaproteobacteria</taxon>
        <taxon>Hyphomicrobiales</taxon>
        <taxon>Methylobacteriaceae</taxon>
        <taxon>Methylobacterium</taxon>
    </lineage>
</organism>
<keyword evidence="2" id="KW-0540">Nuclease</keyword>
<sequence>MAEMIQGTAAWFEARCGKVTASRVADVIGRLKGGGWRGERARYRDQLVAERLTGQVAQHYVTAEMYWGTEQEPRARAAYEFLFDASPVQVGFVDHPAIAMAGASPDGLVGDVGLVEFKCPKTTTHLSYWLAGTLPEEHRPQILWQQACLPARAWTDFVSYDPRLPADLQLFRVRVPRDDEAVAAIERDVTEFLAEVDAQVAQLRALCRREAA</sequence>
<dbReference type="GO" id="GO:0004527">
    <property type="term" value="F:exonuclease activity"/>
    <property type="evidence" value="ECO:0007669"/>
    <property type="project" value="UniProtKB-KW"/>
</dbReference>
<keyword evidence="2" id="KW-0269">Exonuclease</keyword>
<dbReference type="InterPro" id="IPR019080">
    <property type="entry name" value="YqaJ_viral_recombinase"/>
</dbReference>
<protein>
    <submittedName>
        <fullName evidence="2">Exonuclease</fullName>
    </submittedName>
</protein>
<dbReference type="Gene3D" id="3.90.320.10">
    <property type="match status" value="1"/>
</dbReference>
<dbReference type="OrthoDB" id="1245848at2"/>
<dbReference type="RefSeq" id="WP_135416515.1">
    <property type="nucleotide sequence ID" value="NZ_SRLB01000012.1"/>
</dbReference>
<dbReference type="AlphaFoldDB" id="A0A4Z0NN64"/>
<dbReference type="Proteomes" id="UP000297535">
    <property type="component" value="Unassembled WGS sequence"/>
</dbReference>
<feature type="domain" description="YqaJ viral recombinase" evidence="1">
    <location>
        <begin position="11"/>
        <end position="148"/>
    </location>
</feature>
<dbReference type="EMBL" id="SRLB01000012">
    <property type="protein sequence ID" value="TGD98076.1"/>
    <property type="molecule type" value="Genomic_DNA"/>
</dbReference>
<accession>A0A4Z0NN64</accession>
<proteinExistence type="predicted"/>
<dbReference type="InterPro" id="IPR011604">
    <property type="entry name" value="PDDEXK-like_dom_sf"/>
</dbReference>